<dbReference type="PATRIC" id="fig|1429439.4.peg.5444"/>
<dbReference type="InterPro" id="IPR020843">
    <property type="entry name" value="ER"/>
</dbReference>
<dbReference type="PANTHER" id="PTHR43401:SF2">
    <property type="entry name" value="L-THREONINE 3-DEHYDROGENASE"/>
    <property type="match status" value="1"/>
</dbReference>
<dbReference type="AlphaFoldDB" id="W4M2K7"/>
<name>W4M2K7_9BACT</name>
<dbReference type="InterPro" id="IPR050129">
    <property type="entry name" value="Zn_alcohol_dh"/>
</dbReference>
<comment type="caution">
    <text evidence="6">The sequence shown here is derived from an EMBL/GenBank/DDBJ whole genome shotgun (WGS) entry which is preliminary data.</text>
</comment>
<organism evidence="6 7">
    <name type="scientific">Candidatus Entotheonella gemina</name>
    <dbReference type="NCBI Taxonomy" id="1429439"/>
    <lineage>
        <taxon>Bacteria</taxon>
        <taxon>Pseudomonadati</taxon>
        <taxon>Nitrospinota/Tectimicrobiota group</taxon>
        <taxon>Candidatus Tectimicrobiota</taxon>
        <taxon>Candidatus Entotheonellia</taxon>
        <taxon>Candidatus Entotheonellales</taxon>
        <taxon>Candidatus Entotheonellaceae</taxon>
        <taxon>Candidatus Entotheonella</taxon>
    </lineage>
</organism>
<evidence type="ECO:0000256" key="3">
    <source>
        <dbReference type="ARBA" id="ARBA00023002"/>
    </source>
</evidence>
<dbReference type="InterPro" id="IPR013154">
    <property type="entry name" value="ADH-like_N"/>
</dbReference>
<evidence type="ECO:0000256" key="1">
    <source>
        <dbReference type="ARBA" id="ARBA00022723"/>
    </source>
</evidence>
<dbReference type="SMART" id="SM00829">
    <property type="entry name" value="PKS_ER"/>
    <property type="match status" value="1"/>
</dbReference>
<dbReference type="Gene3D" id="3.90.180.10">
    <property type="entry name" value="Medium-chain alcohol dehydrogenases, catalytic domain"/>
    <property type="match status" value="1"/>
</dbReference>
<dbReference type="Proteomes" id="UP000019140">
    <property type="component" value="Unassembled WGS sequence"/>
</dbReference>
<dbReference type="Pfam" id="PF00107">
    <property type="entry name" value="ADH_zinc_N"/>
    <property type="match status" value="1"/>
</dbReference>
<evidence type="ECO:0000259" key="5">
    <source>
        <dbReference type="SMART" id="SM00829"/>
    </source>
</evidence>
<dbReference type="GO" id="GO:0016616">
    <property type="term" value="F:oxidoreductase activity, acting on the CH-OH group of donors, NAD or NADP as acceptor"/>
    <property type="evidence" value="ECO:0007669"/>
    <property type="project" value="UniProtKB-ARBA"/>
</dbReference>
<dbReference type="InterPro" id="IPR002328">
    <property type="entry name" value="ADH_Zn_CS"/>
</dbReference>
<dbReference type="PROSITE" id="PS00059">
    <property type="entry name" value="ADH_ZINC"/>
    <property type="match status" value="1"/>
</dbReference>
<dbReference type="EMBL" id="AZHX01001373">
    <property type="protein sequence ID" value="ETX03857.1"/>
    <property type="molecule type" value="Genomic_DNA"/>
</dbReference>
<evidence type="ECO:0000256" key="4">
    <source>
        <dbReference type="RuleBase" id="RU361277"/>
    </source>
</evidence>
<keyword evidence="7" id="KW-1185">Reference proteome</keyword>
<dbReference type="GO" id="GO:0008270">
    <property type="term" value="F:zinc ion binding"/>
    <property type="evidence" value="ECO:0007669"/>
    <property type="project" value="InterPro"/>
</dbReference>
<evidence type="ECO:0000313" key="7">
    <source>
        <dbReference type="Proteomes" id="UP000019140"/>
    </source>
</evidence>
<feature type="domain" description="Enoyl reductase (ER)" evidence="5">
    <location>
        <begin position="11"/>
        <end position="246"/>
    </location>
</feature>
<dbReference type="InterPro" id="IPR013149">
    <property type="entry name" value="ADH-like_C"/>
</dbReference>
<dbReference type="Gene3D" id="3.40.50.720">
    <property type="entry name" value="NAD(P)-binding Rossmann-like Domain"/>
    <property type="match status" value="1"/>
</dbReference>
<proteinExistence type="inferred from homology"/>
<keyword evidence="3" id="KW-0560">Oxidoreductase</keyword>
<evidence type="ECO:0000256" key="2">
    <source>
        <dbReference type="ARBA" id="ARBA00022833"/>
    </source>
</evidence>
<accession>W4M2K7</accession>
<gene>
    <name evidence="6" type="ORF">ETSY2_32175</name>
</gene>
<dbReference type="InterPro" id="IPR036291">
    <property type="entry name" value="NAD(P)-bd_dom_sf"/>
</dbReference>
<dbReference type="HOGENOM" id="CLU_026673_11_0_7"/>
<reference evidence="6 7" key="1">
    <citation type="journal article" date="2014" name="Nature">
        <title>An environmental bacterial taxon with a large and distinct metabolic repertoire.</title>
        <authorList>
            <person name="Wilson M.C."/>
            <person name="Mori T."/>
            <person name="Ruckert C."/>
            <person name="Uria A.R."/>
            <person name="Helf M.J."/>
            <person name="Takada K."/>
            <person name="Gernert C."/>
            <person name="Steffens U.A."/>
            <person name="Heycke N."/>
            <person name="Schmitt S."/>
            <person name="Rinke C."/>
            <person name="Helfrich E.J."/>
            <person name="Brachmann A.O."/>
            <person name="Gurgui C."/>
            <person name="Wakimoto T."/>
            <person name="Kracht M."/>
            <person name="Crusemann M."/>
            <person name="Hentschel U."/>
            <person name="Abe I."/>
            <person name="Matsunaga S."/>
            <person name="Kalinowski J."/>
            <person name="Takeyama H."/>
            <person name="Piel J."/>
        </authorList>
    </citation>
    <scope>NUCLEOTIDE SEQUENCE [LARGE SCALE GENOMIC DNA]</scope>
    <source>
        <strain evidence="7">TSY2</strain>
    </source>
</reference>
<protein>
    <recommendedName>
        <fullName evidence="5">Enoyl reductase (ER) domain-containing protein</fullName>
    </recommendedName>
</protein>
<evidence type="ECO:0000313" key="6">
    <source>
        <dbReference type="EMBL" id="ETX03857.1"/>
    </source>
</evidence>
<sequence length="246" mass="25544">MATMKAAFFDGHSSMMLADIPAPEPGPDDVIIRVRATGICGSDLLMNVDKTEPDQIPFGHEVAGEIAEVGPGVDARLVGRRVAIETIGHGLACATCWYCRQGQFRQCLNKRPNEGGGFAQYMKRRAIGCYPLPDALPWEDGALVEPLAVSVHGVRRGQMQGGETVAVLGCGNIGLTAIAAARALGAGKIIATARHAQQAEMAKALGADEVVSSEGTDLKEALEAATEGRGADLTIETVGGGTLGPP</sequence>
<comment type="similarity">
    <text evidence="4">Belongs to the zinc-containing alcohol dehydrogenase family.</text>
</comment>
<keyword evidence="2 4" id="KW-0862">Zinc</keyword>
<dbReference type="SUPFAM" id="SSF50129">
    <property type="entry name" value="GroES-like"/>
    <property type="match status" value="1"/>
</dbReference>
<keyword evidence="1 4" id="KW-0479">Metal-binding</keyword>
<dbReference type="SUPFAM" id="SSF51735">
    <property type="entry name" value="NAD(P)-binding Rossmann-fold domains"/>
    <property type="match status" value="1"/>
</dbReference>
<dbReference type="PANTHER" id="PTHR43401">
    <property type="entry name" value="L-THREONINE 3-DEHYDROGENASE"/>
    <property type="match status" value="1"/>
</dbReference>
<comment type="cofactor">
    <cofactor evidence="4">
        <name>Zn(2+)</name>
        <dbReference type="ChEBI" id="CHEBI:29105"/>
    </cofactor>
</comment>
<dbReference type="Pfam" id="PF08240">
    <property type="entry name" value="ADH_N"/>
    <property type="match status" value="1"/>
</dbReference>
<dbReference type="InterPro" id="IPR011032">
    <property type="entry name" value="GroES-like_sf"/>
</dbReference>